<evidence type="ECO:0000256" key="2">
    <source>
        <dbReference type="ARBA" id="ARBA00023125"/>
    </source>
</evidence>
<evidence type="ECO:0000256" key="4">
    <source>
        <dbReference type="SAM" id="MobiDB-lite"/>
    </source>
</evidence>
<accession>A0A191WDD4</accession>
<dbReference type="Proteomes" id="UP000078437">
    <property type="component" value="Chromosome"/>
</dbReference>
<dbReference type="GO" id="GO:0003677">
    <property type="term" value="F:DNA binding"/>
    <property type="evidence" value="ECO:0007669"/>
    <property type="project" value="UniProtKB-KW"/>
</dbReference>
<proteinExistence type="predicted"/>
<dbReference type="EMBL" id="CP013979">
    <property type="protein sequence ID" value="ANJ26237.1"/>
    <property type="molecule type" value="Genomic_DNA"/>
</dbReference>
<keyword evidence="7" id="KW-1185">Reference proteome</keyword>
<feature type="compositionally biased region" description="Low complexity" evidence="4">
    <location>
        <begin position="8"/>
        <end position="21"/>
    </location>
</feature>
<evidence type="ECO:0000313" key="7">
    <source>
        <dbReference type="Proteomes" id="UP000078437"/>
    </source>
</evidence>
<dbReference type="PANTHER" id="PTHR43132:SF2">
    <property type="entry name" value="ARSENICAL RESISTANCE OPERON REPRESSOR ARSR-RELATED"/>
    <property type="match status" value="1"/>
</dbReference>
<sequence>MDTSENPTTDAAATQATTPAAGQPSAVDTRTIDVRDAGSMRALAHPLRLRILGLLRGGGPHSVGMLVDATGAASGSISYHLGTLAKHGFVVPAPERERDGRERWWKSAHEMTTLHAEDYLGDPERREAAEAMRRTVLDSYHRELIDALDAELSLEPEWVTASDSSDGGAQLTVEEMRELTDDLQAVHAKWWARGREPRDGTRAVRWITHVFPRSES</sequence>
<feature type="domain" description="HTH arsR-type" evidence="5">
    <location>
        <begin position="38"/>
        <end position="119"/>
    </location>
</feature>
<name>A0A191WDD4_9MICO</name>
<reference evidence="6 7" key="1">
    <citation type="journal article" date="2016" name="Int. J. Syst. Evol. Microbiol.">
        <title>Agromyces aureus sp. nov., isolated from the rhizosphere of Salix caprea L. grown in a heavy-metal-contaminated soil.</title>
        <authorList>
            <person name="Corretto E."/>
            <person name="Antonielli L."/>
            <person name="Sessitsch A."/>
            <person name="Compant S."/>
            <person name="Gorfer M."/>
            <person name="Kuffner M."/>
            <person name="Brader G."/>
        </authorList>
    </citation>
    <scope>NUCLEOTIDE SEQUENCE [LARGE SCALE GENOMIC DNA]</scope>
    <source>
        <strain evidence="6 7">AR33</strain>
    </source>
</reference>
<gene>
    <name evidence="6" type="ORF">ATC03_05380</name>
</gene>
<keyword evidence="3" id="KW-0804">Transcription</keyword>
<dbReference type="InterPro" id="IPR036390">
    <property type="entry name" value="WH_DNA-bd_sf"/>
</dbReference>
<dbReference type="PANTHER" id="PTHR43132">
    <property type="entry name" value="ARSENICAL RESISTANCE OPERON REPRESSOR ARSR-RELATED"/>
    <property type="match status" value="1"/>
</dbReference>
<evidence type="ECO:0000256" key="3">
    <source>
        <dbReference type="ARBA" id="ARBA00023163"/>
    </source>
</evidence>
<dbReference type="InterPro" id="IPR051011">
    <property type="entry name" value="Metal_resp_trans_reg"/>
</dbReference>
<keyword evidence="2" id="KW-0238">DNA-binding</keyword>
<dbReference type="SMART" id="SM00418">
    <property type="entry name" value="HTH_ARSR"/>
    <property type="match status" value="1"/>
</dbReference>
<organism evidence="6 7">
    <name type="scientific">Agromyces aureus</name>
    <dbReference type="NCBI Taxonomy" id="453304"/>
    <lineage>
        <taxon>Bacteria</taxon>
        <taxon>Bacillati</taxon>
        <taxon>Actinomycetota</taxon>
        <taxon>Actinomycetes</taxon>
        <taxon>Micrococcales</taxon>
        <taxon>Microbacteriaceae</taxon>
        <taxon>Agromyces</taxon>
    </lineage>
</organism>
<dbReference type="Pfam" id="PF12840">
    <property type="entry name" value="HTH_20"/>
    <property type="match status" value="1"/>
</dbReference>
<evidence type="ECO:0000313" key="6">
    <source>
        <dbReference type="EMBL" id="ANJ26237.1"/>
    </source>
</evidence>
<keyword evidence="1" id="KW-0805">Transcription regulation</keyword>
<dbReference type="STRING" id="453304.ATC03_05380"/>
<dbReference type="SUPFAM" id="SSF46785">
    <property type="entry name" value="Winged helix' DNA-binding domain"/>
    <property type="match status" value="1"/>
</dbReference>
<dbReference type="AlphaFoldDB" id="A0A191WDD4"/>
<protein>
    <recommendedName>
        <fullName evidence="5">HTH arsR-type domain-containing protein</fullName>
    </recommendedName>
</protein>
<evidence type="ECO:0000256" key="1">
    <source>
        <dbReference type="ARBA" id="ARBA00023015"/>
    </source>
</evidence>
<dbReference type="GO" id="GO:0003700">
    <property type="term" value="F:DNA-binding transcription factor activity"/>
    <property type="evidence" value="ECO:0007669"/>
    <property type="project" value="InterPro"/>
</dbReference>
<dbReference type="InterPro" id="IPR036388">
    <property type="entry name" value="WH-like_DNA-bd_sf"/>
</dbReference>
<dbReference type="InterPro" id="IPR001845">
    <property type="entry name" value="HTH_ArsR_DNA-bd_dom"/>
</dbReference>
<evidence type="ECO:0000259" key="5">
    <source>
        <dbReference type="SMART" id="SM00418"/>
    </source>
</evidence>
<reference evidence="7" key="2">
    <citation type="submission" date="2016-01" db="EMBL/GenBank/DDBJ databases">
        <title>Complete genome sequence of Agromyces aureus AR33T and comparison with related organisms.</title>
        <authorList>
            <person name="Corretto E."/>
            <person name="Antonielli L."/>
            <person name="Sessitsch A."/>
            <person name="Brader G."/>
        </authorList>
    </citation>
    <scope>NUCLEOTIDE SEQUENCE [LARGE SCALE GENOMIC DNA]</scope>
    <source>
        <strain evidence="7">AR33</strain>
    </source>
</reference>
<dbReference type="Gene3D" id="1.10.10.10">
    <property type="entry name" value="Winged helix-like DNA-binding domain superfamily/Winged helix DNA-binding domain"/>
    <property type="match status" value="1"/>
</dbReference>
<dbReference type="OrthoDB" id="7945987at2"/>
<feature type="region of interest" description="Disordered" evidence="4">
    <location>
        <begin position="1"/>
        <end position="27"/>
    </location>
</feature>
<dbReference type="RefSeq" id="WP_084003307.1">
    <property type="nucleotide sequence ID" value="NZ_CP013979.1"/>
</dbReference>
<dbReference type="KEGG" id="agy:ATC03_05380"/>